<dbReference type="Proteomes" id="UP001149163">
    <property type="component" value="Unassembled WGS sequence"/>
</dbReference>
<dbReference type="PANTHER" id="PTHR24161">
    <property type="entry name" value="ANK_REP_REGION DOMAIN-CONTAINING PROTEIN-RELATED"/>
    <property type="match status" value="1"/>
</dbReference>
<feature type="repeat" description="ANK" evidence="4">
    <location>
        <begin position="600"/>
        <end position="632"/>
    </location>
</feature>
<dbReference type="GO" id="GO:0019706">
    <property type="term" value="F:protein-cysteine S-palmitoyltransferase activity"/>
    <property type="evidence" value="ECO:0007669"/>
    <property type="project" value="UniProtKB-EC"/>
</dbReference>
<dbReference type="SUPFAM" id="SSF56112">
    <property type="entry name" value="Protein kinase-like (PK-like)"/>
    <property type="match status" value="1"/>
</dbReference>
<dbReference type="GO" id="GO:0005524">
    <property type="term" value="F:ATP binding"/>
    <property type="evidence" value="ECO:0007669"/>
    <property type="project" value="InterPro"/>
</dbReference>
<keyword evidence="2" id="KW-0677">Repeat</keyword>
<dbReference type="InterPro" id="IPR002110">
    <property type="entry name" value="Ankyrin_rpt"/>
</dbReference>
<evidence type="ECO:0000313" key="6">
    <source>
        <dbReference type="EMBL" id="KAJ5168573.1"/>
    </source>
</evidence>
<reference evidence="6" key="1">
    <citation type="submission" date="2022-11" db="EMBL/GenBank/DDBJ databases">
        <authorList>
            <person name="Petersen C."/>
        </authorList>
    </citation>
    <scope>NUCLEOTIDE SEQUENCE</scope>
    <source>
        <strain evidence="6">IBT 26290</strain>
    </source>
</reference>
<protein>
    <recommendedName>
        <fullName evidence="1">protein S-acyltransferase</fullName>
        <ecNumber evidence="1">2.3.1.225</ecNumber>
    </recommendedName>
</protein>
<evidence type="ECO:0000313" key="7">
    <source>
        <dbReference type="Proteomes" id="UP001149163"/>
    </source>
</evidence>
<dbReference type="PROSITE" id="PS50088">
    <property type="entry name" value="ANK_REPEAT"/>
    <property type="match status" value="2"/>
</dbReference>
<keyword evidence="7" id="KW-1185">Reference proteome</keyword>
<dbReference type="SUPFAM" id="SSF48403">
    <property type="entry name" value="Ankyrin repeat"/>
    <property type="match status" value="2"/>
</dbReference>
<dbReference type="InterPro" id="IPR000719">
    <property type="entry name" value="Prot_kinase_dom"/>
</dbReference>
<evidence type="ECO:0000256" key="4">
    <source>
        <dbReference type="PROSITE-ProRule" id="PRU00023"/>
    </source>
</evidence>
<dbReference type="Pfam" id="PF00069">
    <property type="entry name" value="Pkinase"/>
    <property type="match status" value="1"/>
</dbReference>
<feature type="domain" description="Protein kinase" evidence="5">
    <location>
        <begin position="88"/>
        <end position="383"/>
    </location>
</feature>
<dbReference type="RefSeq" id="XP_056545034.1">
    <property type="nucleotide sequence ID" value="XM_056686292.1"/>
</dbReference>
<dbReference type="GO" id="GO:0004672">
    <property type="term" value="F:protein kinase activity"/>
    <property type="evidence" value="ECO:0007669"/>
    <property type="project" value="InterPro"/>
</dbReference>
<sequence length="1190" mass="131226">MTITPSMEPISPPSPLAWSNTTGIEALDLDSLKLSSDPDCSWIDPLESAITATRNGSAPILSTLSQFTTILSQTGIHGPRLLKAANLSTRATKIGSGAQFTVFKDPVFEGEVIKRVKIPLSSRAEHGFAASIDYRLQLKTLELEILSLCNPVLRAHPNIISLLAWGFDFPFADLAVPVLFMEAAIMPLGGLLSTENRGIAVRYQLALDIANGLEALHTLKIVHGDVKPDNVLVFTGPSENIPFQAKLSDFGVCIDLEAPNQRFSLSDYRGTPAWLAPELVEWDISRFGGFSPELMFRFDAYSFGMVLLSIFTANGQVAALNRNPGQVPDHISKLLSSQNEIPSTLRIELRKAILGLMAEDPRNRPLPSAKLLQSDSSTYASWIASIQSYSTNTHVGIIDPIYNKGPLFWYRLDQSIRTELEAQYTLGKEGNAPPFAGDVLFGIAQTITGEKPAYLDRMLRYMGDSARAGYSPAQAVYAQIAEAHGQKPEFSKDLLKQWTLQAVSEGYFFAKSGRLTKEIDDMKNLFRDQGGFCSDPFLRKRDVKTAVNKKRALAWSMENGNVVDRKGNTILHAAAALGAVDAVQELLDATKLAVDVENEDAETPLYKAFQAGHIKVIEVLLQRGARPSSRNRQKLTPLHWLFMVPEGAIHHIAKRMIEGGADVNAVTEPMVKENSGGFPEKIQILHYPFELPHGTPFHWACFFRNMTAMDALLSLGVNINAVYHGSDSSTTPLALAAYTGESAIAKYLMSHGADGTLRDSIGRNTLHAITKYFPDRHGYLPHHWHYWIRHGTWEDHLAQMTDLVQVLVDAGADINAKDKGYPYLTPIAAAADLGIWDGAMICALLEAGADLKESTLAGGDTVLHSWASIVGPRLDYPNSYLPTLQKIVQAMPNIDIRNRFEEETPLHLLTTIYHPADEFEAACEILLGHSRPADINAKTRRGETPLSIALETSLDPARKGRFLLDKGADPLVLNNRGRDIFYSIANNVVLTDQASHDLIRHFLLHFNTDIKLAYKTHYLSNPNSNESLIAAAGRGKPLTLNLLISLGLSSCINKPDESKSPPWTALDQALHSAELSRRSHMQKLASYKAAAARTNAVQQSLVYDENQGPPARAAEAYMCFPVVIQTLRDAGAKRTCELERLSKGDYIEQPKDWDQSHIHEYGFTPETQPNVDAWSGLYELARYNGQSWLG</sequence>
<dbReference type="PRINTS" id="PR01415">
    <property type="entry name" value="ANKYRIN"/>
</dbReference>
<evidence type="ECO:0000256" key="3">
    <source>
        <dbReference type="ARBA" id="ARBA00023043"/>
    </source>
</evidence>
<dbReference type="GeneID" id="81425468"/>
<dbReference type="PROSITE" id="PS50297">
    <property type="entry name" value="ANK_REP_REGION"/>
    <property type="match status" value="2"/>
</dbReference>
<dbReference type="SMART" id="SM00220">
    <property type="entry name" value="S_TKc"/>
    <property type="match status" value="1"/>
</dbReference>
<dbReference type="InterPro" id="IPR011009">
    <property type="entry name" value="Kinase-like_dom_sf"/>
</dbReference>
<dbReference type="EMBL" id="JAPQKN010000002">
    <property type="protein sequence ID" value="KAJ5168573.1"/>
    <property type="molecule type" value="Genomic_DNA"/>
</dbReference>
<evidence type="ECO:0000256" key="1">
    <source>
        <dbReference type="ARBA" id="ARBA00012210"/>
    </source>
</evidence>
<accession>A0A9W9I853</accession>
<dbReference type="SMART" id="SM00248">
    <property type="entry name" value="ANK"/>
    <property type="match status" value="9"/>
</dbReference>
<dbReference type="AlphaFoldDB" id="A0A9W9I853"/>
<dbReference type="Gene3D" id="1.25.40.20">
    <property type="entry name" value="Ankyrin repeat-containing domain"/>
    <property type="match status" value="4"/>
</dbReference>
<dbReference type="PANTHER" id="PTHR24161:SF85">
    <property type="entry name" value="PALMITOYLTRANSFERASE HIP14"/>
    <property type="match status" value="1"/>
</dbReference>
<proteinExistence type="predicted"/>
<dbReference type="PROSITE" id="PS50011">
    <property type="entry name" value="PROTEIN_KINASE_DOM"/>
    <property type="match status" value="1"/>
</dbReference>
<dbReference type="OrthoDB" id="626167at2759"/>
<dbReference type="Gene3D" id="1.10.510.10">
    <property type="entry name" value="Transferase(Phosphotransferase) domain 1"/>
    <property type="match status" value="1"/>
</dbReference>
<feature type="repeat" description="ANK" evidence="4">
    <location>
        <begin position="728"/>
        <end position="760"/>
    </location>
</feature>
<evidence type="ECO:0000259" key="5">
    <source>
        <dbReference type="PROSITE" id="PS50011"/>
    </source>
</evidence>
<dbReference type="EC" id="2.3.1.225" evidence="1"/>
<reference evidence="6" key="2">
    <citation type="journal article" date="2023" name="IMA Fungus">
        <title>Comparative genomic study of the Penicillium genus elucidates a diverse pangenome and 15 lateral gene transfer events.</title>
        <authorList>
            <person name="Petersen C."/>
            <person name="Sorensen T."/>
            <person name="Nielsen M.R."/>
            <person name="Sondergaard T.E."/>
            <person name="Sorensen J.L."/>
            <person name="Fitzpatrick D.A."/>
            <person name="Frisvad J.C."/>
            <person name="Nielsen K.L."/>
        </authorList>
    </citation>
    <scope>NUCLEOTIDE SEQUENCE</scope>
    <source>
        <strain evidence="6">IBT 26290</strain>
    </source>
</reference>
<evidence type="ECO:0000256" key="2">
    <source>
        <dbReference type="ARBA" id="ARBA00022737"/>
    </source>
</evidence>
<organism evidence="6 7">
    <name type="scientific">Penicillium canariense</name>
    <dbReference type="NCBI Taxonomy" id="189055"/>
    <lineage>
        <taxon>Eukaryota</taxon>
        <taxon>Fungi</taxon>
        <taxon>Dikarya</taxon>
        <taxon>Ascomycota</taxon>
        <taxon>Pezizomycotina</taxon>
        <taxon>Eurotiomycetes</taxon>
        <taxon>Eurotiomycetidae</taxon>
        <taxon>Eurotiales</taxon>
        <taxon>Aspergillaceae</taxon>
        <taxon>Penicillium</taxon>
    </lineage>
</organism>
<comment type="caution">
    <text evidence="6">The sequence shown here is derived from an EMBL/GenBank/DDBJ whole genome shotgun (WGS) entry which is preliminary data.</text>
</comment>
<dbReference type="PROSITE" id="PS00108">
    <property type="entry name" value="PROTEIN_KINASE_ST"/>
    <property type="match status" value="1"/>
</dbReference>
<gene>
    <name evidence="6" type="ORF">N7482_004167</name>
</gene>
<dbReference type="InterPro" id="IPR036770">
    <property type="entry name" value="Ankyrin_rpt-contain_sf"/>
</dbReference>
<dbReference type="Pfam" id="PF12796">
    <property type="entry name" value="Ank_2"/>
    <property type="match status" value="2"/>
</dbReference>
<dbReference type="InterPro" id="IPR008271">
    <property type="entry name" value="Ser/Thr_kinase_AS"/>
</dbReference>
<name>A0A9W9I853_9EURO</name>
<keyword evidence="3 4" id="KW-0040">ANK repeat</keyword>